<dbReference type="EMBL" id="WNYA01000001">
    <property type="protein sequence ID" value="KAG8592988.1"/>
    <property type="molecule type" value="Genomic_DNA"/>
</dbReference>
<dbReference type="Proteomes" id="UP000824782">
    <property type="component" value="Unassembled WGS sequence"/>
</dbReference>
<evidence type="ECO:0000313" key="1">
    <source>
        <dbReference type="EMBL" id="KAG8592988.1"/>
    </source>
</evidence>
<protein>
    <submittedName>
        <fullName evidence="1">Uncharacterized protein</fullName>
    </submittedName>
</protein>
<organism evidence="1 2">
    <name type="scientific">Engystomops pustulosus</name>
    <name type="common">Tungara frog</name>
    <name type="synonym">Physalaemus pustulosus</name>
    <dbReference type="NCBI Taxonomy" id="76066"/>
    <lineage>
        <taxon>Eukaryota</taxon>
        <taxon>Metazoa</taxon>
        <taxon>Chordata</taxon>
        <taxon>Craniata</taxon>
        <taxon>Vertebrata</taxon>
        <taxon>Euteleostomi</taxon>
        <taxon>Amphibia</taxon>
        <taxon>Batrachia</taxon>
        <taxon>Anura</taxon>
        <taxon>Neobatrachia</taxon>
        <taxon>Hyloidea</taxon>
        <taxon>Leptodactylidae</taxon>
        <taxon>Leiuperinae</taxon>
        <taxon>Engystomops</taxon>
    </lineage>
</organism>
<gene>
    <name evidence="1" type="ORF">GDO81_000687</name>
</gene>
<proteinExistence type="predicted"/>
<dbReference type="AlphaFoldDB" id="A0AAV7D9S0"/>
<accession>A0AAV7D9S0</accession>
<keyword evidence="2" id="KW-1185">Reference proteome</keyword>
<sequence length="68" mass="7970">MSWKILRGEYDKDPVHSLGQFLLIQRLWAKIKLLTPDPICGTHRRKELLCHCPEFWSLLEGYPGGQHL</sequence>
<name>A0AAV7D9S0_ENGPU</name>
<comment type="caution">
    <text evidence="1">The sequence shown here is derived from an EMBL/GenBank/DDBJ whole genome shotgun (WGS) entry which is preliminary data.</text>
</comment>
<evidence type="ECO:0000313" key="2">
    <source>
        <dbReference type="Proteomes" id="UP000824782"/>
    </source>
</evidence>
<reference evidence="1" key="1">
    <citation type="thesis" date="2020" institute="ProQuest LLC" country="789 East Eisenhower Parkway, Ann Arbor, MI, USA">
        <title>Comparative Genomics and Chromosome Evolution.</title>
        <authorList>
            <person name="Mudd A.B."/>
        </authorList>
    </citation>
    <scope>NUCLEOTIDE SEQUENCE</scope>
    <source>
        <strain evidence="1">237g6f4</strain>
        <tissue evidence="1">Blood</tissue>
    </source>
</reference>